<gene>
    <name evidence="1" type="ORF">JOE57_002996</name>
</gene>
<reference evidence="1 2" key="1">
    <citation type="submission" date="2021-01" db="EMBL/GenBank/DDBJ databases">
        <title>Sequencing the genomes of 1000 actinobacteria strains.</title>
        <authorList>
            <person name="Klenk H.-P."/>
        </authorList>
    </citation>
    <scope>NUCLEOTIDE SEQUENCE [LARGE SCALE GENOMIC DNA]</scope>
    <source>
        <strain evidence="1 2">DSM 18662</strain>
    </source>
</reference>
<dbReference type="Proteomes" id="UP000704762">
    <property type="component" value="Unassembled WGS sequence"/>
</dbReference>
<accession>A0ABS2RM49</accession>
<sequence>MVEDSFISPGIAVVGSSGTTTEVVTEVVHDLVDDLIEPVILPGGQIALVLDGDLESHVRAALISRVRRP</sequence>
<protein>
    <submittedName>
        <fullName evidence="1">Uncharacterized protein</fullName>
    </submittedName>
</protein>
<dbReference type="EMBL" id="JAFBCF010000001">
    <property type="protein sequence ID" value="MBM7800075.1"/>
    <property type="molecule type" value="Genomic_DNA"/>
</dbReference>
<proteinExistence type="predicted"/>
<evidence type="ECO:0000313" key="1">
    <source>
        <dbReference type="EMBL" id="MBM7800075.1"/>
    </source>
</evidence>
<keyword evidence="2" id="KW-1185">Reference proteome</keyword>
<comment type="caution">
    <text evidence="1">The sequence shown here is derived from an EMBL/GenBank/DDBJ whole genome shotgun (WGS) entry which is preliminary data.</text>
</comment>
<name>A0ABS2RM49_9ACTN</name>
<dbReference type="RefSeq" id="WP_204919252.1">
    <property type="nucleotide sequence ID" value="NZ_BAAAQP010000003.1"/>
</dbReference>
<organism evidence="1 2">
    <name type="scientific">Microlunatus panaciterrae</name>
    <dbReference type="NCBI Taxonomy" id="400768"/>
    <lineage>
        <taxon>Bacteria</taxon>
        <taxon>Bacillati</taxon>
        <taxon>Actinomycetota</taxon>
        <taxon>Actinomycetes</taxon>
        <taxon>Propionibacteriales</taxon>
        <taxon>Propionibacteriaceae</taxon>
        <taxon>Microlunatus</taxon>
    </lineage>
</organism>
<evidence type="ECO:0000313" key="2">
    <source>
        <dbReference type="Proteomes" id="UP000704762"/>
    </source>
</evidence>